<keyword evidence="2" id="KW-1185">Reference proteome</keyword>
<reference evidence="1 2" key="1">
    <citation type="submission" date="2015-01" db="EMBL/GenBank/DDBJ databases">
        <title>Evolution of Trichinella species and genotypes.</title>
        <authorList>
            <person name="Korhonen P.K."/>
            <person name="Edoardo P."/>
            <person name="Giuseppe L.R."/>
            <person name="Gasser R.B."/>
        </authorList>
    </citation>
    <scope>NUCLEOTIDE SEQUENCE [LARGE SCALE GENOMIC DNA]</scope>
    <source>
        <strain evidence="1">ISS3</strain>
    </source>
</reference>
<protein>
    <submittedName>
        <fullName evidence="1">Uncharacterized protein</fullName>
    </submittedName>
</protein>
<name>A0A0V1AQG2_TRISP</name>
<accession>A0A0V1AQG2</accession>
<comment type="caution">
    <text evidence="1">The sequence shown here is derived from an EMBL/GenBank/DDBJ whole genome shotgun (WGS) entry which is preliminary data.</text>
</comment>
<dbReference type="InParanoid" id="A0A0V1AQG2"/>
<dbReference type="AlphaFoldDB" id="A0A0V1AQG2"/>
<evidence type="ECO:0000313" key="1">
    <source>
        <dbReference type="EMBL" id="KRY26419.1"/>
    </source>
</evidence>
<gene>
    <name evidence="1" type="ORF">T01_14330</name>
</gene>
<proteinExistence type="predicted"/>
<dbReference type="STRING" id="6334.A0A0V1AQG2"/>
<organism evidence="1 2">
    <name type="scientific">Trichinella spiralis</name>
    <name type="common">Trichina worm</name>
    <dbReference type="NCBI Taxonomy" id="6334"/>
    <lineage>
        <taxon>Eukaryota</taxon>
        <taxon>Metazoa</taxon>
        <taxon>Ecdysozoa</taxon>
        <taxon>Nematoda</taxon>
        <taxon>Enoplea</taxon>
        <taxon>Dorylaimia</taxon>
        <taxon>Trichinellida</taxon>
        <taxon>Trichinellidae</taxon>
        <taxon>Trichinella</taxon>
    </lineage>
</organism>
<dbReference type="EMBL" id="JYDH01000438">
    <property type="protein sequence ID" value="KRY26419.1"/>
    <property type="molecule type" value="Genomic_DNA"/>
</dbReference>
<dbReference type="Proteomes" id="UP000054776">
    <property type="component" value="Unassembled WGS sequence"/>
</dbReference>
<sequence length="71" mass="8409">MNREVKRLIQNELGENVKSKKKQLLKKKFYNCNISKVGTAGKITFCGKMNTVPFSQLEKLYNFHKYNYEMD</sequence>
<evidence type="ECO:0000313" key="2">
    <source>
        <dbReference type="Proteomes" id="UP000054776"/>
    </source>
</evidence>